<dbReference type="SUPFAM" id="SSF50129">
    <property type="entry name" value="GroES-like"/>
    <property type="match status" value="1"/>
</dbReference>
<organism evidence="2">
    <name type="scientific">viral metagenome</name>
    <dbReference type="NCBI Taxonomy" id="1070528"/>
    <lineage>
        <taxon>unclassified sequences</taxon>
        <taxon>metagenomes</taxon>
        <taxon>organismal metagenomes</taxon>
    </lineage>
</organism>
<evidence type="ECO:0000313" key="2">
    <source>
        <dbReference type="EMBL" id="QJA72478.1"/>
    </source>
</evidence>
<accession>A0A6M3JT23</accession>
<dbReference type="EMBL" id="MT141954">
    <property type="protein sequence ID" value="QJA72478.1"/>
    <property type="molecule type" value="Genomic_DNA"/>
</dbReference>
<dbReference type="InterPro" id="IPR037124">
    <property type="entry name" value="Chaperonin_GroES_sf"/>
</dbReference>
<reference evidence="2" key="1">
    <citation type="submission" date="2020-03" db="EMBL/GenBank/DDBJ databases">
        <title>The deep terrestrial virosphere.</title>
        <authorList>
            <person name="Holmfeldt K."/>
            <person name="Nilsson E."/>
            <person name="Simone D."/>
            <person name="Lopez-Fernandez M."/>
            <person name="Wu X."/>
            <person name="de Brujin I."/>
            <person name="Lundin D."/>
            <person name="Andersson A."/>
            <person name="Bertilsson S."/>
            <person name="Dopson M."/>
        </authorList>
    </citation>
    <scope>NUCLEOTIDE SEQUENCE</scope>
    <source>
        <strain evidence="2">MM415A02747</strain>
    </source>
</reference>
<dbReference type="AlphaFoldDB" id="A0A6M3JT23"/>
<dbReference type="SMART" id="SM00883">
    <property type="entry name" value="Cpn10"/>
    <property type="match status" value="1"/>
</dbReference>
<protein>
    <submittedName>
        <fullName evidence="2">Putative chaperonin</fullName>
    </submittedName>
</protein>
<dbReference type="Pfam" id="PF00166">
    <property type="entry name" value="Cpn10"/>
    <property type="match status" value="1"/>
</dbReference>
<name>A0A6M3JT23_9ZZZZ</name>
<keyword evidence="1" id="KW-0143">Chaperone</keyword>
<dbReference type="GO" id="GO:0044183">
    <property type="term" value="F:protein folding chaperone"/>
    <property type="evidence" value="ECO:0007669"/>
    <property type="project" value="InterPro"/>
</dbReference>
<dbReference type="InterPro" id="IPR020818">
    <property type="entry name" value="Chaperonin_GroES"/>
</dbReference>
<dbReference type="InterPro" id="IPR011032">
    <property type="entry name" value="GroES-like_sf"/>
</dbReference>
<proteinExistence type="predicted"/>
<sequence>MKFTPCEYKVLVRPDKVDDVYAGKIIIPDIVRDKQQISQDKAEVLAVGGNAFEDWLGARPKVGDRVMINRHSGYQFYDNSDGKKVEYRVINDKDISLILEA</sequence>
<gene>
    <name evidence="2" type="ORF">MM415A02747_0004</name>
</gene>
<evidence type="ECO:0000256" key="1">
    <source>
        <dbReference type="ARBA" id="ARBA00023186"/>
    </source>
</evidence>
<dbReference type="CDD" id="cd00320">
    <property type="entry name" value="cpn10"/>
    <property type="match status" value="1"/>
</dbReference>
<dbReference type="Gene3D" id="2.30.33.40">
    <property type="entry name" value="GroES chaperonin"/>
    <property type="match status" value="1"/>
</dbReference>
<dbReference type="PRINTS" id="PR00297">
    <property type="entry name" value="CHAPERONIN10"/>
</dbReference>
<dbReference type="GO" id="GO:0005524">
    <property type="term" value="F:ATP binding"/>
    <property type="evidence" value="ECO:0007669"/>
    <property type="project" value="InterPro"/>
</dbReference>